<comment type="caution">
    <text evidence="2">The sequence shown here is derived from an EMBL/GenBank/DDBJ whole genome shotgun (WGS) entry which is preliminary data.</text>
</comment>
<evidence type="ECO:0000313" key="2">
    <source>
        <dbReference type="EMBL" id="CAE7209049.1"/>
    </source>
</evidence>
<keyword evidence="3" id="KW-1185">Reference proteome</keyword>
<name>A0A812JRX3_SYMPI</name>
<sequence>MCTCTCGDSNRPGTIPILPKESSRSSQPRSEGQAKRSLPSPLNLRPKAQQPQPPSMEDEPKRFQMAYDMGTVRRYYHQVHKKESETPPAVREDEECDLKVIYEILSKEGYKNQAKLRTTIW</sequence>
<gene>
    <name evidence="2" type="ORF">SPIL2461_LOCUS2171</name>
</gene>
<dbReference type="AlphaFoldDB" id="A0A812JRX3"/>
<feature type="region of interest" description="Disordered" evidence="1">
    <location>
        <begin position="1"/>
        <end position="63"/>
    </location>
</feature>
<reference evidence="2" key="1">
    <citation type="submission" date="2021-02" db="EMBL/GenBank/DDBJ databases">
        <authorList>
            <person name="Dougan E. K."/>
            <person name="Rhodes N."/>
            <person name="Thang M."/>
            <person name="Chan C."/>
        </authorList>
    </citation>
    <scope>NUCLEOTIDE SEQUENCE</scope>
</reference>
<evidence type="ECO:0000313" key="3">
    <source>
        <dbReference type="Proteomes" id="UP000649617"/>
    </source>
</evidence>
<dbReference type="EMBL" id="CAJNIZ010002309">
    <property type="protein sequence ID" value="CAE7209049.1"/>
    <property type="molecule type" value="Genomic_DNA"/>
</dbReference>
<dbReference type="Proteomes" id="UP000649617">
    <property type="component" value="Unassembled WGS sequence"/>
</dbReference>
<proteinExistence type="predicted"/>
<accession>A0A812JRX3</accession>
<feature type="compositionally biased region" description="Polar residues" evidence="1">
    <location>
        <begin position="1"/>
        <end position="12"/>
    </location>
</feature>
<organism evidence="2 3">
    <name type="scientific">Symbiodinium pilosum</name>
    <name type="common">Dinoflagellate</name>
    <dbReference type="NCBI Taxonomy" id="2952"/>
    <lineage>
        <taxon>Eukaryota</taxon>
        <taxon>Sar</taxon>
        <taxon>Alveolata</taxon>
        <taxon>Dinophyceae</taxon>
        <taxon>Suessiales</taxon>
        <taxon>Symbiodiniaceae</taxon>
        <taxon>Symbiodinium</taxon>
    </lineage>
</organism>
<evidence type="ECO:0000256" key="1">
    <source>
        <dbReference type="SAM" id="MobiDB-lite"/>
    </source>
</evidence>
<protein>
    <submittedName>
        <fullName evidence="2">Uncharacterized protein</fullName>
    </submittedName>
</protein>